<keyword evidence="5" id="KW-1185">Reference proteome</keyword>
<protein>
    <submittedName>
        <fullName evidence="4">RHS repeat-associated core domain-containing protein</fullName>
    </submittedName>
</protein>
<comment type="caution">
    <text evidence="4">The sequence shown here is derived from an EMBL/GenBank/DDBJ whole genome shotgun (WGS) entry which is preliminary data.</text>
</comment>
<evidence type="ECO:0000259" key="3">
    <source>
        <dbReference type="Pfam" id="PF25023"/>
    </source>
</evidence>
<dbReference type="InterPro" id="IPR056823">
    <property type="entry name" value="TEN-like_YD-shell"/>
</dbReference>
<feature type="region of interest" description="Disordered" evidence="2">
    <location>
        <begin position="1"/>
        <end position="26"/>
    </location>
</feature>
<evidence type="ECO:0000256" key="2">
    <source>
        <dbReference type="SAM" id="MobiDB-lite"/>
    </source>
</evidence>
<dbReference type="Pfam" id="PF25023">
    <property type="entry name" value="TEN_YD-shell"/>
    <property type="match status" value="1"/>
</dbReference>
<evidence type="ECO:0000313" key="5">
    <source>
        <dbReference type="Proteomes" id="UP000766595"/>
    </source>
</evidence>
<reference evidence="4 5" key="1">
    <citation type="submission" date="2021-06" db="EMBL/GenBank/DDBJ databases">
        <authorList>
            <person name="Grouzdev D.S."/>
            <person name="Koziaeva V."/>
        </authorList>
    </citation>
    <scope>NUCLEOTIDE SEQUENCE [LARGE SCALE GENOMIC DNA]</scope>
    <source>
        <strain evidence="4 5">22</strain>
    </source>
</reference>
<name>A0A947GFS9_9HYPH</name>
<evidence type="ECO:0000313" key="4">
    <source>
        <dbReference type="EMBL" id="MBT9290960.1"/>
    </source>
</evidence>
<dbReference type="PANTHER" id="PTHR32305:SF15">
    <property type="entry name" value="PROTEIN RHSA-RELATED"/>
    <property type="match status" value="1"/>
</dbReference>
<dbReference type="AlphaFoldDB" id="A0A947GFS9"/>
<proteinExistence type="predicted"/>
<dbReference type="Gene3D" id="2.180.10.10">
    <property type="entry name" value="RHS repeat-associated core"/>
    <property type="match status" value="1"/>
</dbReference>
<gene>
    <name evidence="4" type="ORF">KL771_15960</name>
</gene>
<dbReference type="InterPro" id="IPR022385">
    <property type="entry name" value="Rhs_assc_core"/>
</dbReference>
<dbReference type="RefSeq" id="WP_261969534.1">
    <property type="nucleotide sequence ID" value="NZ_JAHHZF010000007.1"/>
</dbReference>
<dbReference type="PANTHER" id="PTHR32305">
    <property type="match status" value="1"/>
</dbReference>
<accession>A0A947GFS9</accession>
<dbReference type="NCBIfam" id="TIGR03696">
    <property type="entry name" value="Rhs_assc_core"/>
    <property type="match status" value="1"/>
</dbReference>
<dbReference type="InterPro" id="IPR050708">
    <property type="entry name" value="T6SS_VgrG/RHS"/>
</dbReference>
<dbReference type="EMBL" id="JAHHZF010000007">
    <property type="protein sequence ID" value="MBT9290960.1"/>
    <property type="molecule type" value="Genomic_DNA"/>
</dbReference>
<organism evidence="4 5">
    <name type="scientific">Prosthecodimorpha staleyi</name>
    <dbReference type="NCBI Taxonomy" id="2840188"/>
    <lineage>
        <taxon>Bacteria</taxon>
        <taxon>Pseudomonadati</taxon>
        <taxon>Pseudomonadota</taxon>
        <taxon>Alphaproteobacteria</taxon>
        <taxon>Hyphomicrobiales</taxon>
        <taxon>Ancalomicrobiaceae</taxon>
        <taxon>Prosthecodimorpha</taxon>
    </lineage>
</organism>
<sequence length="469" mass="49292">MTGQGSYVYPSPSAARPHAPTSVGGQSITYDAAGNTLTGLGRSFVWDGENRPSSITKAGVTVAFTYGPDGERLTKQKSVSDAGCTGSRTDVTLTLGADLERDTKWTCSSGSWVSTSTWTKYVQSDVKRVGNGSGAAAHFLHRDHLSSVRQVTDATGALAQSQTFTPYGTRAQSTGHEEAKGYIGERHDPETGLIYLHARYYDPAIGRFVSPDSWDPLKEGVGTNRYAYADNDPINKSDPNGHFINFLISGVMSGGMELASKLYSGNPVNWSLVASEAAIGVATGGVGPIFNAAKIGIGAARTAVAVKTTVTLIEEAGEAGLRSGVKSAVEKEAAESLTTVGAKIAPGVSSEATNAAKLAAGEAKDAIPRGEFSIIDWSGYPQGLAKPEGPFRLLTGSEYASARSAANNANRAIREAQGLVGKPLNIHELNPVKFGGSPIDMANKVVLDRGFHRGVVTPWWSQLARDLAR</sequence>
<evidence type="ECO:0000256" key="1">
    <source>
        <dbReference type="ARBA" id="ARBA00022737"/>
    </source>
</evidence>
<dbReference type="Proteomes" id="UP000766595">
    <property type="component" value="Unassembled WGS sequence"/>
</dbReference>
<feature type="domain" description="Teneurin-like YD-shell" evidence="3">
    <location>
        <begin position="137"/>
        <end position="234"/>
    </location>
</feature>
<keyword evidence="1" id="KW-0677">Repeat</keyword>